<comment type="subcellular location">
    <subcellularLocation>
        <location evidence="1 11">Cytoplasm</location>
    </subcellularLocation>
</comment>
<dbReference type="GO" id="GO:0006313">
    <property type="term" value="P:DNA transposition"/>
    <property type="evidence" value="ECO:0007669"/>
    <property type="project" value="UniProtKB-UniRule"/>
</dbReference>
<keyword evidence="6 11" id="KW-0159">Chromosome partition</keyword>
<dbReference type="InterPro" id="IPR004107">
    <property type="entry name" value="Integrase_SAM-like_N"/>
</dbReference>
<keyword evidence="7 11" id="KW-0229">DNA integration</keyword>
<sequence length="292" mass="32702">MNDLIENLLEHLWLQQRLSHNTLEAYRRDLDKVSARLAVQGSDFIHADETQLAAAVYCPDEKPRSQNRALSACKRLYGWLEENGSRPDNPTKHLKAVKTARHLPAIITEAQIDALLDAPDTETPLGLRDKALLETLYATGLRVSEAVKLNINEINLHKGLVNTIGKGDKQRIVPLGEEAAHWLGRYLHEARAQILNGKRCDALFVGQKKDGISRQLAWMIVKHYAEHAGIRQLSPHGLRHAFATHLVKYGADLRTVQMLLGHADIATTQIYTHVADERLKQIVAAHHPRSAA</sequence>
<dbReference type="SUPFAM" id="SSF47823">
    <property type="entry name" value="lambda integrase-like, N-terminal domain"/>
    <property type="match status" value="1"/>
</dbReference>
<dbReference type="OrthoDB" id="9801717at2"/>
<dbReference type="Gene3D" id="1.10.150.130">
    <property type="match status" value="1"/>
</dbReference>
<evidence type="ECO:0000313" key="14">
    <source>
        <dbReference type="EMBL" id="RRD90716.1"/>
    </source>
</evidence>
<dbReference type="GO" id="GO:0003677">
    <property type="term" value="F:DNA binding"/>
    <property type="evidence" value="ECO:0007669"/>
    <property type="project" value="UniProtKB-UniRule"/>
</dbReference>
<evidence type="ECO:0000256" key="10">
    <source>
        <dbReference type="ARBA" id="ARBA00023306"/>
    </source>
</evidence>
<dbReference type="RefSeq" id="WP_124794285.1">
    <property type="nucleotide sequence ID" value="NZ_RQYC01000004.1"/>
</dbReference>
<dbReference type="PANTHER" id="PTHR30349">
    <property type="entry name" value="PHAGE INTEGRASE-RELATED"/>
    <property type="match status" value="1"/>
</dbReference>
<keyword evidence="15" id="KW-1185">Reference proteome</keyword>
<dbReference type="Gene3D" id="1.10.443.10">
    <property type="entry name" value="Intergrase catalytic core"/>
    <property type="match status" value="1"/>
</dbReference>
<dbReference type="AlphaFoldDB" id="A0A3P2A753"/>
<evidence type="ECO:0000256" key="9">
    <source>
        <dbReference type="ARBA" id="ARBA00023172"/>
    </source>
</evidence>
<comment type="caution">
    <text evidence="14">The sequence shown here is derived from an EMBL/GenBank/DDBJ whole genome shotgun (WGS) entry which is preliminary data.</text>
</comment>
<feature type="active site" evidence="11">
    <location>
        <position position="236"/>
    </location>
</feature>
<accession>A0A3P2A753</accession>
<dbReference type="EMBL" id="RQYC01000004">
    <property type="protein sequence ID" value="RRD90716.1"/>
    <property type="molecule type" value="Genomic_DNA"/>
</dbReference>
<dbReference type="PANTHER" id="PTHR30349:SF90">
    <property type="entry name" value="TYROSINE RECOMBINASE XERD"/>
    <property type="match status" value="1"/>
</dbReference>
<dbReference type="STRING" id="1121352.GCA_000620925_00935"/>
<name>A0A3P2A753_9NEIS</name>
<comment type="similarity">
    <text evidence="2 11">Belongs to the 'phage' integrase family. XerD subfamily.</text>
</comment>
<dbReference type="SUPFAM" id="SSF56349">
    <property type="entry name" value="DNA breaking-rejoining enzymes"/>
    <property type="match status" value="1"/>
</dbReference>
<dbReference type="NCBIfam" id="NF001399">
    <property type="entry name" value="PRK00283.1"/>
    <property type="match status" value="1"/>
</dbReference>
<feature type="active site" evidence="11">
    <location>
        <position position="142"/>
    </location>
</feature>
<feature type="active site" description="O-(3'-phospho-DNA)-tyrosine intermediate" evidence="11">
    <location>
        <position position="271"/>
    </location>
</feature>
<keyword evidence="10 11" id="KW-0131">Cell cycle</keyword>
<dbReference type="PROSITE" id="PS51900">
    <property type="entry name" value="CB"/>
    <property type="match status" value="1"/>
</dbReference>
<comment type="subunit">
    <text evidence="11">Forms a cyclic heterotetrameric complex composed of two molecules of XerC and two molecules of XerD.</text>
</comment>
<evidence type="ECO:0000256" key="2">
    <source>
        <dbReference type="ARBA" id="ARBA00010450"/>
    </source>
</evidence>
<dbReference type="PROSITE" id="PS51898">
    <property type="entry name" value="TYR_RECOMBINASE"/>
    <property type="match status" value="1"/>
</dbReference>
<keyword evidence="4 11" id="KW-0963">Cytoplasm</keyword>
<dbReference type="NCBIfam" id="TIGR02225">
    <property type="entry name" value="recomb_XerD"/>
    <property type="match status" value="1"/>
</dbReference>
<dbReference type="InterPro" id="IPR023009">
    <property type="entry name" value="Tyrosine_recombinase_XerC/XerD"/>
</dbReference>
<evidence type="ECO:0000256" key="5">
    <source>
        <dbReference type="ARBA" id="ARBA00022618"/>
    </source>
</evidence>
<dbReference type="InterPro" id="IPR010998">
    <property type="entry name" value="Integrase_recombinase_N"/>
</dbReference>
<dbReference type="HAMAP" id="MF_01807">
    <property type="entry name" value="Recomb_XerD"/>
    <property type="match status" value="1"/>
</dbReference>
<dbReference type="InterPro" id="IPR011010">
    <property type="entry name" value="DNA_brk_join_enz"/>
</dbReference>
<evidence type="ECO:0000256" key="8">
    <source>
        <dbReference type="ARBA" id="ARBA00023125"/>
    </source>
</evidence>
<dbReference type="Proteomes" id="UP000269923">
    <property type="component" value="Unassembled WGS sequence"/>
</dbReference>
<dbReference type="InterPro" id="IPR002104">
    <property type="entry name" value="Integrase_catalytic"/>
</dbReference>
<dbReference type="InterPro" id="IPR011932">
    <property type="entry name" value="Recomb_XerD"/>
</dbReference>
<feature type="active site" evidence="11">
    <location>
        <position position="262"/>
    </location>
</feature>
<keyword evidence="5 11" id="KW-0132">Cell division</keyword>
<keyword evidence="8 11" id="KW-0238">DNA-binding</keyword>
<dbReference type="GO" id="GO:0009037">
    <property type="term" value="F:tyrosine-based site-specific recombinase activity"/>
    <property type="evidence" value="ECO:0007669"/>
    <property type="project" value="UniProtKB-UniRule"/>
</dbReference>
<feature type="active site" evidence="11">
    <location>
        <position position="239"/>
    </location>
</feature>
<reference evidence="14 15" key="1">
    <citation type="submission" date="2018-11" db="EMBL/GenBank/DDBJ databases">
        <title>Genomes From Bacteria Associated with the Canine Oral Cavity: a Test Case for Automated Genome-Based Taxonomic Assignment.</title>
        <authorList>
            <person name="Coil D.A."/>
            <person name="Jospin G."/>
            <person name="Darling A.E."/>
            <person name="Wallis C."/>
            <person name="Davis I.J."/>
            <person name="Harris S."/>
            <person name="Eisen J.A."/>
            <person name="Holcombe L.J."/>
            <person name="O'Flynn C."/>
        </authorList>
    </citation>
    <scope>NUCLEOTIDE SEQUENCE [LARGE SCALE GENOMIC DNA]</scope>
    <source>
        <strain evidence="14 15">COT-280</strain>
    </source>
</reference>
<dbReference type="HAMAP" id="MF_01808">
    <property type="entry name" value="Recomb_XerC_XerD"/>
    <property type="match status" value="1"/>
</dbReference>
<evidence type="ECO:0000256" key="4">
    <source>
        <dbReference type="ARBA" id="ARBA00022490"/>
    </source>
</evidence>
<evidence type="ECO:0000259" key="12">
    <source>
        <dbReference type="PROSITE" id="PS51898"/>
    </source>
</evidence>
<evidence type="ECO:0000313" key="15">
    <source>
        <dbReference type="Proteomes" id="UP000269923"/>
    </source>
</evidence>
<evidence type="ECO:0000256" key="7">
    <source>
        <dbReference type="ARBA" id="ARBA00022908"/>
    </source>
</evidence>
<dbReference type="Pfam" id="PF00589">
    <property type="entry name" value="Phage_integrase"/>
    <property type="match status" value="1"/>
</dbReference>
<protein>
    <recommendedName>
        <fullName evidence="3 11">Tyrosine recombinase XerD</fullName>
    </recommendedName>
</protein>
<dbReference type="InterPro" id="IPR013762">
    <property type="entry name" value="Integrase-like_cat_sf"/>
</dbReference>
<evidence type="ECO:0000259" key="13">
    <source>
        <dbReference type="PROSITE" id="PS51900"/>
    </source>
</evidence>
<evidence type="ECO:0000256" key="11">
    <source>
        <dbReference type="HAMAP-Rule" id="MF_01807"/>
    </source>
</evidence>
<evidence type="ECO:0000256" key="3">
    <source>
        <dbReference type="ARBA" id="ARBA00015810"/>
    </source>
</evidence>
<dbReference type="CDD" id="cd00798">
    <property type="entry name" value="INT_XerDC_C"/>
    <property type="match status" value="1"/>
</dbReference>
<dbReference type="InterPro" id="IPR050090">
    <property type="entry name" value="Tyrosine_recombinase_XerCD"/>
</dbReference>
<dbReference type="GO" id="GO:0005737">
    <property type="term" value="C:cytoplasm"/>
    <property type="evidence" value="ECO:0007669"/>
    <property type="project" value="UniProtKB-SubCell"/>
</dbReference>
<feature type="domain" description="Tyr recombinase" evidence="12">
    <location>
        <begin position="102"/>
        <end position="284"/>
    </location>
</feature>
<evidence type="ECO:0000256" key="1">
    <source>
        <dbReference type="ARBA" id="ARBA00004496"/>
    </source>
</evidence>
<feature type="domain" description="Core-binding (CB)" evidence="13">
    <location>
        <begin position="1"/>
        <end position="81"/>
    </location>
</feature>
<gene>
    <name evidence="11 14" type="primary">xerD</name>
    <name evidence="14" type="ORF">EII21_03635</name>
</gene>
<feature type="active site" evidence="11">
    <location>
        <position position="166"/>
    </location>
</feature>
<dbReference type="GO" id="GO:0007059">
    <property type="term" value="P:chromosome segregation"/>
    <property type="evidence" value="ECO:0007669"/>
    <property type="project" value="UniProtKB-UniRule"/>
</dbReference>
<keyword evidence="9 11" id="KW-0233">DNA recombination</keyword>
<evidence type="ECO:0000256" key="6">
    <source>
        <dbReference type="ARBA" id="ARBA00022829"/>
    </source>
</evidence>
<organism evidence="14 15">
    <name type="scientific">Conchiformibius steedae</name>
    <dbReference type="NCBI Taxonomy" id="153493"/>
    <lineage>
        <taxon>Bacteria</taxon>
        <taxon>Pseudomonadati</taxon>
        <taxon>Pseudomonadota</taxon>
        <taxon>Betaproteobacteria</taxon>
        <taxon>Neisseriales</taxon>
        <taxon>Neisseriaceae</taxon>
        <taxon>Conchiformibius</taxon>
    </lineage>
</organism>
<dbReference type="GO" id="GO:0051301">
    <property type="term" value="P:cell division"/>
    <property type="evidence" value="ECO:0007669"/>
    <property type="project" value="UniProtKB-KW"/>
</dbReference>
<dbReference type="InterPro" id="IPR044068">
    <property type="entry name" value="CB"/>
</dbReference>
<comment type="function">
    <text evidence="11">Site-specific tyrosine recombinase, which acts by catalyzing the cutting and rejoining of the recombining DNA molecules. The XerC-XerD complex is essential to convert dimers of the bacterial chromosome into monomers to permit their segregation at cell division. It also contributes to the segregational stability of plasmids.</text>
</comment>
<dbReference type="Pfam" id="PF02899">
    <property type="entry name" value="Phage_int_SAM_1"/>
    <property type="match status" value="1"/>
</dbReference>
<proteinExistence type="inferred from homology"/>